<evidence type="ECO:0000313" key="2">
    <source>
        <dbReference type="EMBL" id="RHN52425.1"/>
    </source>
</evidence>
<reference evidence="2" key="1">
    <citation type="journal article" date="2018" name="Nat. Plants">
        <title>Whole-genome landscape of Medicago truncatula symbiotic genes.</title>
        <authorList>
            <person name="Pecrix Y."/>
            <person name="Gamas P."/>
            <person name="Carrere S."/>
        </authorList>
    </citation>
    <scope>NUCLEOTIDE SEQUENCE</scope>
    <source>
        <tissue evidence="2">Leaves</tissue>
    </source>
</reference>
<evidence type="ECO:0000256" key="1">
    <source>
        <dbReference type="SAM" id="Phobius"/>
    </source>
</evidence>
<dbReference type="EMBL" id="PSQE01000006">
    <property type="protein sequence ID" value="RHN52425.1"/>
    <property type="molecule type" value="Genomic_DNA"/>
</dbReference>
<name>A0A396HM66_MEDTR</name>
<dbReference type="Proteomes" id="UP000265566">
    <property type="component" value="Chromosome 6"/>
</dbReference>
<gene>
    <name evidence="2" type="ORF">MtrunA17_Chr6g0480411</name>
</gene>
<keyword evidence="1" id="KW-0812">Transmembrane</keyword>
<feature type="transmembrane region" description="Helical" evidence="1">
    <location>
        <begin position="59"/>
        <end position="79"/>
    </location>
</feature>
<dbReference type="Gramene" id="rna37103">
    <property type="protein sequence ID" value="RHN52425.1"/>
    <property type="gene ID" value="gene37103"/>
</dbReference>
<comment type="caution">
    <text evidence="2">The sequence shown here is derived from an EMBL/GenBank/DDBJ whole genome shotgun (WGS) entry which is preliminary data.</text>
</comment>
<feature type="transmembrane region" description="Helical" evidence="1">
    <location>
        <begin position="91"/>
        <end position="112"/>
    </location>
</feature>
<organism evidence="2">
    <name type="scientific">Medicago truncatula</name>
    <name type="common">Barrel medic</name>
    <name type="synonym">Medicago tribuloides</name>
    <dbReference type="NCBI Taxonomy" id="3880"/>
    <lineage>
        <taxon>Eukaryota</taxon>
        <taxon>Viridiplantae</taxon>
        <taxon>Streptophyta</taxon>
        <taxon>Embryophyta</taxon>
        <taxon>Tracheophyta</taxon>
        <taxon>Spermatophyta</taxon>
        <taxon>Magnoliopsida</taxon>
        <taxon>eudicotyledons</taxon>
        <taxon>Gunneridae</taxon>
        <taxon>Pentapetalae</taxon>
        <taxon>rosids</taxon>
        <taxon>fabids</taxon>
        <taxon>Fabales</taxon>
        <taxon>Fabaceae</taxon>
        <taxon>Papilionoideae</taxon>
        <taxon>50 kb inversion clade</taxon>
        <taxon>NPAAA clade</taxon>
        <taxon>Hologalegina</taxon>
        <taxon>IRL clade</taxon>
        <taxon>Trifolieae</taxon>
        <taxon>Medicago</taxon>
    </lineage>
</organism>
<dbReference type="AlphaFoldDB" id="A0A396HM66"/>
<protein>
    <recommendedName>
        <fullName evidence="3">Transmembrane protein</fullName>
    </recommendedName>
</protein>
<proteinExistence type="predicted"/>
<accession>A0A396HM66</accession>
<evidence type="ECO:0008006" key="3">
    <source>
        <dbReference type="Google" id="ProtNLM"/>
    </source>
</evidence>
<sequence>MSTNTKYSSISEEVTLGTVSPAISTRLLMTRESTPSLTIMNFKEGMKSHHHFSRPLKSLGFLLLCFLSTMPLLHFVWTNLSTSFTATRQRVASFCLFSLLWNLLLCDIRKVVMVKHWLSMKRGFKMIRKAWRGCRDGKRL</sequence>
<keyword evidence="1" id="KW-1133">Transmembrane helix</keyword>
<keyword evidence="1" id="KW-0472">Membrane</keyword>